<accession>A0ABU8VHZ3</accession>
<dbReference type="InterPro" id="IPR001613">
    <property type="entry name" value="Flavin_amine_oxidase"/>
</dbReference>
<evidence type="ECO:0000256" key="2">
    <source>
        <dbReference type="ARBA" id="ARBA00023002"/>
    </source>
</evidence>
<dbReference type="Gene3D" id="3.50.50.60">
    <property type="entry name" value="FAD/NAD(P)-binding domain"/>
    <property type="match status" value="1"/>
</dbReference>
<evidence type="ECO:0000313" key="5">
    <source>
        <dbReference type="EMBL" id="MEJ8813231.1"/>
    </source>
</evidence>
<dbReference type="Proteomes" id="UP001365846">
    <property type="component" value="Unassembled WGS sequence"/>
</dbReference>
<dbReference type="PRINTS" id="PR00757">
    <property type="entry name" value="AMINEOXDASEF"/>
</dbReference>
<dbReference type="SUPFAM" id="SSF51905">
    <property type="entry name" value="FAD/NAD(P)-binding domain"/>
    <property type="match status" value="1"/>
</dbReference>
<feature type="region of interest" description="Disordered" evidence="3">
    <location>
        <begin position="1"/>
        <end position="22"/>
    </location>
</feature>
<dbReference type="InterPro" id="IPR036188">
    <property type="entry name" value="FAD/NAD-bd_sf"/>
</dbReference>
<evidence type="ECO:0000256" key="3">
    <source>
        <dbReference type="SAM" id="MobiDB-lite"/>
    </source>
</evidence>
<comment type="cofactor">
    <cofactor evidence="1">
        <name>FAD</name>
        <dbReference type="ChEBI" id="CHEBI:57692"/>
    </cofactor>
</comment>
<protein>
    <submittedName>
        <fullName evidence="5">FAD-dependent oxidoreductase</fullName>
    </submittedName>
</protein>
<proteinExistence type="predicted"/>
<evidence type="ECO:0000313" key="6">
    <source>
        <dbReference type="Proteomes" id="UP001365846"/>
    </source>
</evidence>
<dbReference type="Pfam" id="PF01593">
    <property type="entry name" value="Amino_oxidase"/>
    <property type="match status" value="1"/>
</dbReference>
<keyword evidence="6" id="KW-1185">Reference proteome</keyword>
<dbReference type="EMBL" id="JBBKZU010000008">
    <property type="protein sequence ID" value="MEJ8813231.1"/>
    <property type="molecule type" value="Genomic_DNA"/>
</dbReference>
<evidence type="ECO:0000259" key="4">
    <source>
        <dbReference type="Pfam" id="PF01593"/>
    </source>
</evidence>
<evidence type="ECO:0000256" key="1">
    <source>
        <dbReference type="ARBA" id="ARBA00001974"/>
    </source>
</evidence>
<comment type="caution">
    <text evidence="5">The sequence shown here is derived from an EMBL/GenBank/DDBJ whole genome shotgun (WGS) entry which is preliminary data.</text>
</comment>
<dbReference type="InterPro" id="IPR050464">
    <property type="entry name" value="Zeta_carotene_desat/Oxidored"/>
</dbReference>
<organism evidence="5 6">
    <name type="scientific">Variovorax ureilyticus</name>
    <dbReference type="NCBI Taxonomy" id="1836198"/>
    <lineage>
        <taxon>Bacteria</taxon>
        <taxon>Pseudomonadati</taxon>
        <taxon>Pseudomonadota</taxon>
        <taxon>Betaproteobacteria</taxon>
        <taxon>Burkholderiales</taxon>
        <taxon>Comamonadaceae</taxon>
        <taxon>Variovorax</taxon>
    </lineage>
</organism>
<keyword evidence="2" id="KW-0560">Oxidoreductase</keyword>
<dbReference type="PANTHER" id="PTHR42923:SF17">
    <property type="entry name" value="AMINE OXIDASE DOMAIN-CONTAINING PROTEIN"/>
    <property type="match status" value="1"/>
</dbReference>
<reference evidence="5 6" key="1">
    <citation type="submission" date="2024-03" db="EMBL/GenBank/DDBJ databases">
        <title>Novel species of the genus Variovorax.</title>
        <authorList>
            <person name="Liu Q."/>
            <person name="Xin Y.-H."/>
        </authorList>
    </citation>
    <scope>NUCLEOTIDE SEQUENCE [LARGE SCALE GENOMIC DNA]</scope>
    <source>
        <strain evidence="5 6">KACC 18899</strain>
    </source>
</reference>
<dbReference type="PANTHER" id="PTHR42923">
    <property type="entry name" value="PROTOPORPHYRINOGEN OXIDASE"/>
    <property type="match status" value="1"/>
</dbReference>
<gene>
    <name evidence="5" type="ORF">WKW77_19245</name>
</gene>
<dbReference type="InterPro" id="IPR002937">
    <property type="entry name" value="Amino_oxidase"/>
</dbReference>
<feature type="domain" description="Amine oxidase" evidence="4">
    <location>
        <begin position="34"/>
        <end position="296"/>
    </location>
</feature>
<sequence length="461" mass="51011">MTHLAEPQRPPDRSPPPSRTRGDTLDVAVIGSGISGLSAAWLLSQRHRVTVFEADLRPGGHSNTVDVTGTSGEPVAVDTGFIVYNEAAYPNLTALFAHLGVETDPSDMSFAVSLDGGRLEYSGSDLRGLFAQRGNLVNLRFWSMLRDLVRFYRQAPIDAGHIGLMPLDAYLDLRGYGRAFREDHLYPMAAAIWSTSAARIGQYPTEAFVRFCENHQLLMLGDRPAWRTVRGGSRHYVEKLTRGLGSRLRLGCPAEQVRTVAGGVEVRTGAGDAPERFDQVVIAAHADQALRLLPDARPDERRLLGAFRYARNHAVLHGDPAAMPRRRRVWSSWNYMADRRGEDALCVSYWMNRLQRLPGAGPLFLTLNPSCELHPGRVIRTEVYEHPLFDATAIRAQRELWSLQGRRGIWFCGAYFGAGFHEDGLQAGLAVAEAIGGVRRPWQVAGESARIHLRSPMAIAS</sequence>
<dbReference type="RefSeq" id="WP_340358474.1">
    <property type="nucleotide sequence ID" value="NZ_JBBKZU010000008.1"/>
</dbReference>
<name>A0ABU8VHZ3_9BURK</name>